<feature type="domain" description="Pirin C-terminal" evidence="6">
    <location>
        <begin position="175"/>
        <end position="273"/>
    </location>
</feature>
<dbReference type="Gene3D" id="2.60.120.10">
    <property type="entry name" value="Jelly Rolls"/>
    <property type="match status" value="2"/>
</dbReference>
<feature type="region of interest" description="Disordered" evidence="4">
    <location>
        <begin position="279"/>
        <end position="299"/>
    </location>
</feature>
<dbReference type="Pfam" id="PF05726">
    <property type="entry name" value="Pirin_C"/>
    <property type="match status" value="1"/>
</dbReference>
<dbReference type="InterPro" id="IPR014710">
    <property type="entry name" value="RmlC-like_jellyroll"/>
</dbReference>
<dbReference type="OrthoDB" id="321327at2"/>
<evidence type="ECO:0000259" key="5">
    <source>
        <dbReference type="Pfam" id="PF02678"/>
    </source>
</evidence>
<evidence type="ECO:0000256" key="4">
    <source>
        <dbReference type="SAM" id="MobiDB-lite"/>
    </source>
</evidence>
<dbReference type="InterPro" id="IPR003829">
    <property type="entry name" value="Pirin_N_dom"/>
</dbReference>
<dbReference type="InterPro" id="IPR008778">
    <property type="entry name" value="Pirin_C_dom"/>
</dbReference>
<dbReference type="AlphaFoldDB" id="A0A1U7IXZ8"/>
<feature type="binding site" evidence="2">
    <location>
        <position position="56"/>
    </location>
    <ligand>
        <name>Fe cation</name>
        <dbReference type="ChEBI" id="CHEBI:24875"/>
    </ligand>
</feature>
<dbReference type="SUPFAM" id="SSF51182">
    <property type="entry name" value="RmlC-like cupins"/>
    <property type="match status" value="1"/>
</dbReference>
<feature type="domain" description="Pirin N-terminal" evidence="5">
    <location>
        <begin position="17"/>
        <end position="122"/>
    </location>
</feature>
<dbReference type="Proteomes" id="UP000185557">
    <property type="component" value="Unassembled WGS sequence"/>
</dbReference>
<dbReference type="RefSeq" id="WP_073611266.1">
    <property type="nucleotide sequence ID" value="NZ_MRCG01000036.1"/>
</dbReference>
<reference evidence="7 8" key="1">
    <citation type="submission" date="2016-11" db="EMBL/GenBank/DDBJ databases">
        <title>Draft Genome Sequences of Nine Cyanobacterial Strains from Diverse Habitats.</title>
        <authorList>
            <person name="Zhu T."/>
            <person name="Hou S."/>
            <person name="Lu X."/>
            <person name="Hess W.R."/>
        </authorList>
    </citation>
    <scope>NUCLEOTIDE SEQUENCE [LARGE SCALE GENOMIC DNA]</scope>
    <source>
        <strain evidence="7 8">NIES-30</strain>
    </source>
</reference>
<dbReference type="PANTHER" id="PTHR13903:SF8">
    <property type="entry name" value="PIRIN"/>
    <property type="match status" value="1"/>
</dbReference>
<name>A0A1U7IXZ8_9CYAN</name>
<accession>A0A1U7IXZ8</accession>
<dbReference type="STRING" id="549789.NIES30_25410"/>
<keyword evidence="8" id="KW-1185">Reference proteome</keyword>
<evidence type="ECO:0000256" key="2">
    <source>
        <dbReference type="PIRSR" id="PIRSR006232-1"/>
    </source>
</evidence>
<keyword evidence="2" id="KW-0479">Metal-binding</keyword>
<dbReference type="PIRSF" id="PIRSF006232">
    <property type="entry name" value="Pirin"/>
    <property type="match status" value="1"/>
</dbReference>
<evidence type="ECO:0008006" key="9">
    <source>
        <dbReference type="Google" id="ProtNLM"/>
    </source>
</evidence>
<feature type="binding site" evidence="2">
    <location>
        <position position="58"/>
    </location>
    <ligand>
        <name>Fe cation</name>
        <dbReference type="ChEBI" id="CHEBI:24875"/>
    </ligand>
</feature>
<sequence>MSIQQLITPEKHNLGGFSVQRILPSETLKMVGPFIFFDHLGPAIFPAGEGVDVRPHPHINLATVTYLFEGSLLHRDSLGTVQEIFPGEVNWMTAGKGIVHSERSPESFREKESTLHGIQTWIALPETAEEVEPSFSHYPATDLPRWVQTGTSATLIAGSYQSHQSPVKTYSATLYLALAFTEGSQFQLAPMEGLERAVYSVTSGLFVNGKPLEPYRLAVLAPDESVNISAGAEAKAMIIGGAPVGDRTKYWNFVSSRSARIEQAKRDWQDRRFPAVPGETEFIPLPDHSDHDSSVTPLS</sequence>
<dbReference type="CDD" id="cd02909">
    <property type="entry name" value="cupin_pirin_N"/>
    <property type="match status" value="1"/>
</dbReference>
<organism evidence="7 8">
    <name type="scientific">Phormidium tenue NIES-30</name>
    <dbReference type="NCBI Taxonomy" id="549789"/>
    <lineage>
        <taxon>Bacteria</taxon>
        <taxon>Bacillati</taxon>
        <taxon>Cyanobacteriota</taxon>
        <taxon>Cyanophyceae</taxon>
        <taxon>Oscillatoriophycideae</taxon>
        <taxon>Oscillatoriales</taxon>
        <taxon>Oscillatoriaceae</taxon>
        <taxon>Phormidium</taxon>
    </lineage>
</organism>
<evidence type="ECO:0000256" key="1">
    <source>
        <dbReference type="ARBA" id="ARBA00008416"/>
    </source>
</evidence>
<evidence type="ECO:0000313" key="7">
    <source>
        <dbReference type="EMBL" id="OKH43210.1"/>
    </source>
</evidence>
<dbReference type="GO" id="GO:0046872">
    <property type="term" value="F:metal ion binding"/>
    <property type="evidence" value="ECO:0007669"/>
    <property type="project" value="UniProtKB-KW"/>
</dbReference>
<dbReference type="InterPro" id="IPR011051">
    <property type="entry name" value="RmlC_Cupin_sf"/>
</dbReference>
<dbReference type="InterPro" id="IPR012093">
    <property type="entry name" value="Pirin"/>
</dbReference>
<comment type="similarity">
    <text evidence="1 3">Belongs to the pirin family.</text>
</comment>
<dbReference type="Pfam" id="PF02678">
    <property type="entry name" value="Pirin"/>
    <property type="match status" value="1"/>
</dbReference>
<feature type="binding site" evidence="2">
    <location>
        <position position="102"/>
    </location>
    <ligand>
        <name>Fe cation</name>
        <dbReference type="ChEBI" id="CHEBI:24875"/>
    </ligand>
</feature>
<proteinExistence type="inferred from homology"/>
<protein>
    <recommendedName>
        <fullName evidence="9">Pirin</fullName>
    </recommendedName>
</protein>
<evidence type="ECO:0000313" key="8">
    <source>
        <dbReference type="Proteomes" id="UP000185557"/>
    </source>
</evidence>
<comment type="caution">
    <text evidence="7">The sequence shown here is derived from an EMBL/GenBank/DDBJ whole genome shotgun (WGS) entry which is preliminary data.</text>
</comment>
<dbReference type="EMBL" id="MRCG01000036">
    <property type="protein sequence ID" value="OKH43210.1"/>
    <property type="molecule type" value="Genomic_DNA"/>
</dbReference>
<gene>
    <name evidence="7" type="ORF">NIES30_25410</name>
</gene>
<dbReference type="PANTHER" id="PTHR13903">
    <property type="entry name" value="PIRIN-RELATED"/>
    <property type="match status" value="1"/>
</dbReference>
<evidence type="ECO:0000259" key="6">
    <source>
        <dbReference type="Pfam" id="PF05726"/>
    </source>
</evidence>
<comment type="cofactor">
    <cofactor evidence="2">
        <name>Fe cation</name>
        <dbReference type="ChEBI" id="CHEBI:24875"/>
    </cofactor>
    <text evidence="2">Binds 1 Fe cation per subunit.</text>
</comment>
<evidence type="ECO:0000256" key="3">
    <source>
        <dbReference type="RuleBase" id="RU003457"/>
    </source>
</evidence>
<keyword evidence="2" id="KW-0408">Iron</keyword>
<feature type="binding site" evidence="2">
    <location>
        <position position="100"/>
    </location>
    <ligand>
        <name>Fe cation</name>
        <dbReference type="ChEBI" id="CHEBI:24875"/>
    </ligand>
</feature>